<organism evidence="1 2">
    <name type="scientific">Streptomyces fuscichromogenes</name>
    <dbReference type="NCBI Taxonomy" id="1324013"/>
    <lineage>
        <taxon>Bacteria</taxon>
        <taxon>Bacillati</taxon>
        <taxon>Actinomycetota</taxon>
        <taxon>Actinomycetes</taxon>
        <taxon>Kitasatosporales</taxon>
        <taxon>Streptomycetaceae</taxon>
        <taxon>Streptomyces</taxon>
    </lineage>
</organism>
<evidence type="ECO:0000313" key="2">
    <source>
        <dbReference type="Proteomes" id="UP000653411"/>
    </source>
</evidence>
<dbReference type="RefSeq" id="WP_189269737.1">
    <property type="nucleotide sequence ID" value="NZ_BMML01000066.1"/>
</dbReference>
<evidence type="ECO:0000313" key="1">
    <source>
        <dbReference type="EMBL" id="GGN47237.1"/>
    </source>
</evidence>
<protein>
    <submittedName>
        <fullName evidence="1">Uncharacterized protein</fullName>
    </submittedName>
</protein>
<accession>A0A917XQ98</accession>
<dbReference type="Proteomes" id="UP000653411">
    <property type="component" value="Unassembled WGS sequence"/>
</dbReference>
<proteinExistence type="predicted"/>
<dbReference type="AlphaFoldDB" id="A0A917XQ98"/>
<comment type="caution">
    <text evidence="1">The sequence shown here is derived from an EMBL/GenBank/DDBJ whole genome shotgun (WGS) entry which is preliminary data.</text>
</comment>
<reference evidence="1" key="2">
    <citation type="submission" date="2020-09" db="EMBL/GenBank/DDBJ databases">
        <authorList>
            <person name="Sun Q."/>
            <person name="Zhou Y."/>
        </authorList>
    </citation>
    <scope>NUCLEOTIDE SEQUENCE</scope>
    <source>
        <strain evidence="1">CGMCC 4.7110</strain>
    </source>
</reference>
<keyword evidence="2" id="KW-1185">Reference proteome</keyword>
<name>A0A917XQ98_9ACTN</name>
<dbReference type="EMBL" id="BMML01000066">
    <property type="protein sequence ID" value="GGN47237.1"/>
    <property type="molecule type" value="Genomic_DNA"/>
</dbReference>
<sequence length="220" mass="24013">MITGLSSYLGWEEPQHKKGCKRSGWDVHYRTEDHQYRSTGYGEEQPQHKCADEDCDHGTGFSRLIVRHVCKGCGAALVISAEKTPETRVEETSTRVLGYGLPPRQVAGLLLWPAHPWLRIGMLDAEEPHDFVVTRLKVREVTPETVVGQLTLGRGKLNGLVWTALAVPSADGGRYGLGQVRFVHANDGRGGGGKPLRTVNAAARWIAARLAEQPETAGAA</sequence>
<reference evidence="1" key="1">
    <citation type="journal article" date="2014" name="Int. J. Syst. Evol. Microbiol.">
        <title>Complete genome sequence of Corynebacterium casei LMG S-19264T (=DSM 44701T), isolated from a smear-ripened cheese.</title>
        <authorList>
            <consortium name="US DOE Joint Genome Institute (JGI-PGF)"/>
            <person name="Walter F."/>
            <person name="Albersmeier A."/>
            <person name="Kalinowski J."/>
            <person name="Ruckert C."/>
        </authorList>
    </citation>
    <scope>NUCLEOTIDE SEQUENCE</scope>
    <source>
        <strain evidence="1">CGMCC 4.7110</strain>
    </source>
</reference>
<gene>
    <name evidence="1" type="ORF">GCM10011578_100720</name>
</gene>